<gene>
    <name evidence="2" type="ORF">N4R40_06230</name>
</gene>
<dbReference type="Gene3D" id="3.40.960.10">
    <property type="entry name" value="VSR Endonuclease"/>
    <property type="match status" value="1"/>
</dbReference>
<feature type="domain" description="DUF559" evidence="1">
    <location>
        <begin position="217"/>
        <end position="279"/>
    </location>
</feature>
<keyword evidence="2" id="KW-0540">Nuclease</keyword>
<dbReference type="RefSeq" id="WP_261606510.1">
    <property type="nucleotide sequence ID" value="NZ_JAODOR010000007.1"/>
</dbReference>
<organism evidence="2 3">
    <name type="scientific">Microbacterium memoriense</name>
    <dbReference type="NCBI Taxonomy" id="2978350"/>
    <lineage>
        <taxon>Bacteria</taxon>
        <taxon>Bacillati</taxon>
        <taxon>Actinomycetota</taxon>
        <taxon>Actinomycetes</taxon>
        <taxon>Micrococcales</taxon>
        <taxon>Microbacteriaceae</taxon>
        <taxon>Microbacterium</taxon>
    </lineage>
</organism>
<dbReference type="InterPro" id="IPR007569">
    <property type="entry name" value="DUF559"/>
</dbReference>
<keyword evidence="3" id="KW-1185">Reference proteome</keyword>
<proteinExistence type="predicted"/>
<protein>
    <submittedName>
        <fullName evidence="2">Endonuclease domain-containing protein</fullName>
    </submittedName>
</protein>
<comment type="caution">
    <text evidence="2">The sequence shown here is derived from an EMBL/GenBank/DDBJ whole genome shotgun (WGS) entry which is preliminary data.</text>
</comment>
<dbReference type="Proteomes" id="UP001300496">
    <property type="component" value="Unassembled WGS sequence"/>
</dbReference>
<evidence type="ECO:0000313" key="2">
    <source>
        <dbReference type="EMBL" id="MCT9001960.1"/>
    </source>
</evidence>
<keyword evidence="2" id="KW-0378">Hydrolase</keyword>
<name>A0ABT2PC08_9MICO</name>
<evidence type="ECO:0000259" key="1">
    <source>
        <dbReference type="Pfam" id="PF04480"/>
    </source>
</evidence>
<evidence type="ECO:0000313" key="3">
    <source>
        <dbReference type="Proteomes" id="UP001300496"/>
    </source>
</evidence>
<dbReference type="GO" id="GO:0004519">
    <property type="term" value="F:endonuclease activity"/>
    <property type="evidence" value="ECO:0007669"/>
    <property type="project" value="UniProtKB-KW"/>
</dbReference>
<keyword evidence="2" id="KW-0255">Endonuclease</keyword>
<reference evidence="2 3" key="1">
    <citation type="journal article" date="2024" name="Int. J. Syst. Evol. Microbiol.">
        <title>Microbacterium memoriense sp. nov., a member of the Actinomycetota from marine beach sediment of the north coast of Portugal.</title>
        <authorList>
            <person name="Santos J.D.N.D."/>
            <person name="Klimek D."/>
            <person name="Calusinska M."/>
            <person name="Lobo-da-Cunha A."/>
            <person name="Catita J."/>
            <person name="Goncalves H."/>
            <person name="Gonzalez I."/>
            <person name="Lage O.M."/>
        </authorList>
    </citation>
    <scope>NUCLEOTIDE SEQUENCE [LARGE SCALE GENOMIC DNA]</scope>
    <source>
        <strain evidence="2 3">PMIC_1C1B</strain>
    </source>
</reference>
<dbReference type="EMBL" id="JAODOR010000007">
    <property type="protein sequence ID" value="MCT9001960.1"/>
    <property type="molecule type" value="Genomic_DNA"/>
</dbReference>
<sequence length="285" mass="32050">MPSDLLSTQVYSRSDLRASGFTTWRIERDVAAGHLIRLRRDRYVVSSHPDIDRAVRIGARLSCVTLLALWGAFVFDSSVLHLQVERRASRLRAADDRGARWVRSATAHRKVALHWVNLRHVAPNRHTVAILDALRCAVRCQTPPLAVATVDSVLHVGLATMAEVREVFASLPGRYAAVLAVVDARSESGTESLVRLMLRQIGATYELQVKVRGVGRVDFIIDGWLIVECDSKAHHQGWEKQQEDRRRDIAAARQGYTTIRPLAEDILYRPDEVRAALREILACRL</sequence>
<dbReference type="Pfam" id="PF04480">
    <property type="entry name" value="DUF559"/>
    <property type="match status" value="1"/>
</dbReference>
<accession>A0ABT2PC08</accession>